<evidence type="ECO:0000259" key="6">
    <source>
        <dbReference type="PROSITE" id="PS50102"/>
    </source>
</evidence>
<feature type="compositionally biased region" description="Acidic residues" evidence="5">
    <location>
        <begin position="573"/>
        <end position="582"/>
    </location>
</feature>
<dbReference type="Gene3D" id="3.30.70.330">
    <property type="match status" value="1"/>
</dbReference>
<feature type="domain" description="RRM" evidence="6">
    <location>
        <begin position="100"/>
        <end position="181"/>
    </location>
</feature>
<name>A0AAJ7X8Y7_PETMA</name>
<feature type="region of interest" description="Disordered" evidence="5">
    <location>
        <begin position="1011"/>
        <end position="1032"/>
    </location>
</feature>
<dbReference type="GO" id="GO:0003723">
    <property type="term" value="F:RNA binding"/>
    <property type="evidence" value="ECO:0007669"/>
    <property type="project" value="UniProtKB-UniRule"/>
</dbReference>
<sequence length="1032" mass="112254">MDYDNSCRRLKADSAVTRDPPPCVHLSRRAARAEPRHVTSSSGLGPTWWEPSAGVQGSRGEMGTRAVAEGAQGATRGIEGAQGAARGIEGAQGAARDASRRVFVGGLVASVRPEELRRRFEAFGAVGDVAVKTRSDETGTPIKTFAYVSLQTSDAELRKCFSVLNHTKWKGGTLQLELAKESFLQRLEKERAERAVAKEEEVGAAGGGGPGNPPLLVALNAAGAANFHMRGVVPGTEVPGVPDWVVSKFGRVLPIVKVRRKDKKKVIRYDPSKFCHNLKRLAAPEVETPPTPVSQLTWQLPDDDKKKKKTKRPERPPAARRGAATPKPASRNNRGGVGARGNGAESDEADSEEELARMVEAAAQVEERPRQRRLRDDGDQELEVVPVGFVPSRPRAGDASDGNDSDGEEGGSVWLPRATDRAVVAVATGEARTAALPRPTPKRGAAPGTAAAEGKKRKRVGKSCPHCSKELAEEDEEDEEDDEEDEDDEEYAKMMQGCYRLELSLDDLRAAVSGSQGGSPDDDPSDRNKLNGPEREPRVAEPEPKRGAPTPGGSSTTRSSSKKKLKRDSVDRDVDEVCDEEGGLSAGRHSSRPPLFLGTRWLFGDTRDGGGGRGGGPGETAGLPARPAPGDESGRGAGDEEEVEEEKQEEEEVLCRKSKSKKRKKVEKEVVEEEEEEVKENAVYCKINSKTKRKKKKKEEEVEEEVEESVCHKNKKKKKRKEEKDEGVEEERGHTEVAGSQPQEEEGKEEATMSRPGRVVKTGFGEDERFRLDGRFEDNDEEGEGSQGGGDGVETPGGSELKQPKSGELVKGVVTPASFQQDPKGAKRTTLSKAERRQRREEERWGPPVSANTYYHVTSELKQLFGGGQEEKGAAVVDEVPPPTQFAFDFLSGGSGSTEARDQGGFSFCFSVPEGAQELAPAGDRKSVPFQPDGSFHDSSSEEEEQDEVEEENEVEGAGTLGSPSTASGLKFFFFTKDDARLTEGPQSFCRSKAMEEVRDGWEEMRANLRQDYRKKHKDAIRKSRTKPGTAK</sequence>
<organism evidence="7 8">
    <name type="scientific">Petromyzon marinus</name>
    <name type="common">Sea lamprey</name>
    <dbReference type="NCBI Taxonomy" id="7757"/>
    <lineage>
        <taxon>Eukaryota</taxon>
        <taxon>Metazoa</taxon>
        <taxon>Chordata</taxon>
        <taxon>Craniata</taxon>
        <taxon>Vertebrata</taxon>
        <taxon>Cyclostomata</taxon>
        <taxon>Hyperoartia</taxon>
        <taxon>Petromyzontiformes</taxon>
        <taxon>Petromyzontidae</taxon>
        <taxon>Petromyzon</taxon>
    </lineage>
</organism>
<protein>
    <submittedName>
        <fullName evidence="8">Nucleolar protein 8 isoform X1</fullName>
    </submittedName>
</protein>
<comment type="subcellular location">
    <subcellularLocation>
        <location evidence="1">Nucleus</location>
        <location evidence="1">Nucleolus</location>
    </subcellularLocation>
</comment>
<dbReference type="Proteomes" id="UP001318040">
    <property type="component" value="Chromosome 42"/>
</dbReference>
<evidence type="ECO:0000256" key="4">
    <source>
        <dbReference type="PROSITE-ProRule" id="PRU00176"/>
    </source>
</evidence>
<feature type="compositionally biased region" description="Acidic residues" evidence="5">
    <location>
        <begin position="472"/>
        <end position="490"/>
    </location>
</feature>
<evidence type="ECO:0000256" key="2">
    <source>
        <dbReference type="ARBA" id="ARBA00022884"/>
    </source>
</evidence>
<dbReference type="Pfam" id="PF00076">
    <property type="entry name" value="RRM_1"/>
    <property type="match status" value="1"/>
</dbReference>
<dbReference type="InterPro" id="IPR035979">
    <property type="entry name" value="RBD_domain_sf"/>
</dbReference>
<keyword evidence="3" id="KW-0539">Nucleus</keyword>
<feature type="compositionally biased region" description="Acidic residues" evidence="5">
    <location>
        <begin position="941"/>
        <end position="955"/>
    </location>
</feature>
<feature type="compositionally biased region" description="Basic and acidic residues" evidence="5">
    <location>
        <begin position="525"/>
        <end position="546"/>
    </location>
</feature>
<feature type="compositionally biased region" description="Low complexity" evidence="5">
    <location>
        <begin position="319"/>
        <end position="334"/>
    </location>
</feature>
<evidence type="ECO:0000256" key="1">
    <source>
        <dbReference type="ARBA" id="ARBA00004604"/>
    </source>
</evidence>
<dbReference type="GO" id="GO:0005730">
    <property type="term" value="C:nucleolus"/>
    <property type="evidence" value="ECO:0007669"/>
    <property type="project" value="UniProtKB-SubCell"/>
</dbReference>
<feature type="compositionally biased region" description="Basic residues" evidence="5">
    <location>
        <begin position="656"/>
        <end position="665"/>
    </location>
</feature>
<feature type="compositionally biased region" description="Basic and acidic residues" evidence="5">
    <location>
        <begin position="365"/>
        <end position="377"/>
    </location>
</feature>
<keyword evidence="2 4" id="KW-0694">RNA-binding</keyword>
<dbReference type="InterPro" id="IPR034138">
    <property type="entry name" value="NOP8_RRM"/>
</dbReference>
<feature type="region of interest" description="Disordered" evidence="5">
    <location>
        <begin position="918"/>
        <end position="968"/>
    </location>
</feature>
<evidence type="ECO:0000313" key="8">
    <source>
        <dbReference type="RefSeq" id="XP_032825666.1"/>
    </source>
</evidence>
<dbReference type="PANTHER" id="PTHR48029:SF1">
    <property type="entry name" value="NUCLEOLAR PROTEIN 8"/>
    <property type="match status" value="1"/>
</dbReference>
<keyword evidence="7" id="KW-1185">Reference proteome</keyword>
<dbReference type="SUPFAM" id="SSF54928">
    <property type="entry name" value="RNA-binding domain, RBD"/>
    <property type="match status" value="1"/>
</dbReference>
<dbReference type="AlphaFoldDB" id="A0AAJ7X8Y7"/>
<dbReference type="KEGG" id="pmrn:116951266"/>
<dbReference type="PROSITE" id="PS50102">
    <property type="entry name" value="RRM"/>
    <property type="match status" value="1"/>
</dbReference>
<accession>A0AAJ7X8Y7</accession>
<evidence type="ECO:0000256" key="3">
    <source>
        <dbReference type="ARBA" id="ARBA00023242"/>
    </source>
</evidence>
<dbReference type="CDD" id="cd12226">
    <property type="entry name" value="RRM_NOL8"/>
    <property type="match status" value="1"/>
</dbReference>
<dbReference type="CTD" id="55035"/>
<feature type="compositionally biased region" description="Basic residues" evidence="5">
    <location>
        <begin position="1013"/>
        <end position="1026"/>
    </location>
</feature>
<proteinExistence type="predicted"/>
<feature type="compositionally biased region" description="Basic and acidic residues" evidence="5">
    <location>
        <begin position="833"/>
        <end position="845"/>
    </location>
</feature>
<dbReference type="SMART" id="SM00360">
    <property type="entry name" value="RRM"/>
    <property type="match status" value="1"/>
</dbReference>
<dbReference type="InterPro" id="IPR000504">
    <property type="entry name" value="RRM_dom"/>
</dbReference>
<feature type="compositionally biased region" description="Basic residues" evidence="5">
    <location>
        <begin position="712"/>
        <end position="721"/>
    </location>
</feature>
<feature type="compositionally biased region" description="Basic and acidic residues" evidence="5">
    <location>
        <begin position="764"/>
        <end position="777"/>
    </location>
</feature>
<gene>
    <name evidence="8" type="primary">NOL8</name>
</gene>
<feature type="region of interest" description="Disordered" evidence="5">
    <location>
        <begin position="1"/>
        <end position="62"/>
    </location>
</feature>
<feature type="region of interest" description="Disordered" evidence="5">
    <location>
        <begin position="285"/>
        <end position="851"/>
    </location>
</feature>
<feature type="compositionally biased region" description="Acidic residues" evidence="5">
    <location>
        <begin position="639"/>
        <end position="652"/>
    </location>
</feature>
<dbReference type="PANTHER" id="PTHR48029">
    <property type="entry name" value="NUCLEOLAR PROTEIN 8"/>
    <property type="match status" value="1"/>
</dbReference>
<dbReference type="InterPro" id="IPR012677">
    <property type="entry name" value="Nucleotide-bd_a/b_plait_sf"/>
</dbReference>
<reference evidence="8" key="1">
    <citation type="submission" date="2025-08" db="UniProtKB">
        <authorList>
            <consortium name="RefSeq"/>
        </authorList>
    </citation>
    <scope>IDENTIFICATION</scope>
    <source>
        <tissue evidence="8">Sperm</tissue>
    </source>
</reference>
<dbReference type="RefSeq" id="XP_032825666.1">
    <property type="nucleotide sequence ID" value="XM_032969775.1"/>
</dbReference>
<evidence type="ECO:0000256" key="5">
    <source>
        <dbReference type="SAM" id="MobiDB-lite"/>
    </source>
</evidence>
<evidence type="ECO:0000313" key="7">
    <source>
        <dbReference type="Proteomes" id="UP001318040"/>
    </source>
</evidence>
<feature type="compositionally biased region" description="Basic and acidic residues" evidence="5">
    <location>
        <begin position="1"/>
        <end position="12"/>
    </location>
</feature>